<protein>
    <submittedName>
        <fullName evidence="2">Uncharacterized protein</fullName>
    </submittedName>
</protein>
<evidence type="ECO:0000313" key="2">
    <source>
        <dbReference type="EMBL" id="BDB99127.1"/>
    </source>
</evidence>
<reference evidence="2 3" key="1">
    <citation type="journal article" date="2022" name="Microbiol. Resour. Announc.">
        <title>Complete Genome Sequence of the Hyperthermophilic and Acidophilic Archaeon Saccharolobus caldissimus Strain HS-3T.</title>
        <authorList>
            <person name="Sakai H.D."/>
            <person name="Kurosawa N."/>
        </authorList>
    </citation>
    <scope>NUCLEOTIDE SEQUENCE [LARGE SCALE GENOMIC DNA]</scope>
    <source>
        <strain evidence="2 3">JCM32116</strain>
    </source>
</reference>
<dbReference type="RefSeq" id="WP_229569475.1">
    <property type="nucleotide sequence ID" value="NZ_AP025226.1"/>
</dbReference>
<keyword evidence="3" id="KW-1185">Reference proteome</keyword>
<dbReference type="KEGG" id="scas:SACC_21440"/>
<dbReference type="EMBL" id="AP025226">
    <property type="protein sequence ID" value="BDB99127.1"/>
    <property type="molecule type" value="Genomic_DNA"/>
</dbReference>
<evidence type="ECO:0000256" key="1">
    <source>
        <dbReference type="SAM" id="Phobius"/>
    </source>
</evidence>
<keyword evidence="1" id="KW-1133">Transmembrane helix</keyword>
<organism evidence="2 3">
    <name type="scientific">Saccharolobus caldissimus</name>
    <dbReference type="NCBI Taxonomy" id="1702097"/>
    <lineage>
        <taxon>Archaea</taxon>
        <taxon>Thermoproteota</taxon>
        <taxon>Thermoprotei</taxon>
        <taxon>Sulfolobales</taxon>
        <taxon>Sulfolobaceae</taxon>
        <taxon>Saccharolobus</taxon>
    </lineage>
</organism>
<proteinExistence type="predicted"/>
<accession>A0AAQ4CTJ6</accession>
<sequence length="154" mass="17356">MKAQSEYLGFIIAIIVIILILIPLFLILSDYSVPSAIRLDYTTIVKNQINGGAIIIFFNSTPSKSFLMVYRGNSNYTLSAVYYDYKGIWYNITSLVNATIEVNGVQKIVFLPAPLVYNFTLPSRVWNYTLVLQLEAYNVTVFATVLPNETAYTS</sequence>
<evidence type="ECO:0000313" key="3">
    <source>
        <dbReference type="Proteomes" id="UP001319921"/>
    </source>
</evidence>
<keyword evidence="1" id="KW-0472">Membrane</keyword>
<dbReference type="GeneID" id="68866875"/>
<gene>
    <name evidence="2" type="ORF">SACC_21440</name>
</gene>
<dbReference type="AlphaFoldDB" id="A0AAQ4CTJ6"/>
<feature type="transmembrane region" description="Helical" evidence="1">
    <location>
        <begin position="7"/>
        <end position="28"/>
    </location>
</feature>
<dbReference type="Proteomes" id="UP001319921">
    <property type="component" value="Chromosome"/>
</dbReference>
<keyword evidence="1" id="KW-0812">Transmembrane</keyword>
<name>A0AAQ4CTJ6_9CREN</name>